<organism evidence="1 2">
    <name type="scientific">Caballeronia terrestris</name>
    <dbReference type="NCBI Taxonomy" id="1226301"/>
    <lineage>
        <taxon>Bacteria</taxon>
        <taxon>Pseudomonadati</taxon>
        <taxon>Pseudomonadota</taxon>
        <taxon>Betaproteobacteria</taxon>
        <taxon>Burkholderiales</taxon>
        <taxon>Burkholderiaceae</taxon>
        <taxon>Caballeronia</taxon>
    </lineage>
</organism>
<accession>A0A158L4P5</accession>
<gene>
    <name evidence="1" type="ORF">AWB67_07583</name>
</gene>
<dbReference type="Proteomes" id="UP000054925">
    <property type="component" value="Unassembled WGS sequence"/>
</dbReference>
<protein>
    <submittedName>
        <fullName evidence="1">Uncharacterized protein</fullName>
    </submittedName>
</protein>
<dbReference type="EMBL" id="FCOL02000467">
    <property type="protein sequence ID" value="SAL88367.1"/>
    <property type="molecule type" value="Genomic_DNA"/>
</dbReference>
<proteinExistence type="predicted"/>
<name>A0A158L4P5_9BURK</name>
<evidence type="ECO:0000313" key="2">
    <source>
        <dbReference type="Proteomes" id="UP000054925"/>
    </source>
</evidence>
<reference evidence="1" key="1">
    <citation type="submission" date="2016-01" db="EMBL/GenBank/DDBJ databases">
        <authorList>
            <person name="Peeters C."/>
        </authorList>
    </citation>
    <scope>NUCLEOTIDE SEQUENCE [LARGE SCALE GENOMIC DNA]</scope>
    <source>
        <strain evidence="1">LMG 22937</strain>
    </source>
</reference>
<keyword evidence="2" id="KW-1185">Reference proteome</keyword>
<sequence>MSTMMPNSRYVYKTRERQISARCKPSQLTRATATARCGSRAGISMPSSQAFSSASVKPRCASDAGEGKCPCSSRLYQSAKPVRSQYKHLTFVRSRPTNTNRLPEAGFWASSGLNRARIPRLAENVALSSVPQSLRLGRPSQCSAVTMAIPSHRTRLCSRRDALTHTQKETLAAFSANHRSESTACHRPRPEICRQHLLRDDEAIHRWSCSGSKSLTAACSPPVSHLEEQSLVAFLSKRELHIRDDALSRL</sequence>
<dbReference type="AlphaFoldDB" id="A0A158L4P5"/>
<evidence type="ECO:0000313" key="1">
    <source>
        <dbReference type="EMBL" id="SAL88367.1"/>
    </source>
</evidence>
<comment type="caution">
    <text evidence="1">The sequence shown here is derived from an EMBL/GenBank/DDBJ whole genome shotgun (WGS) entry which is preliminary data.</text>
</comment>